<evidence type="ECO:0000313" key="2">
    <source>
        <dbReference type="Proteomes" id="UP000281261"/>
    </source>
</evidence>
<reference evidence="1 2" key="1">
    <citation type="submission" date="2018-06" db="EMBL/GenBank/DDBJ databases">
        <title>Extensive metabolic versatility and redundancy in microbially diverse, dynamic hydrothermal sediments.</title>
        <authorList>
            <person name="Dombrowski N."/>
            <person name="Teske A."/>
            <person name="Baker B.J."/>
        </authorList>
    </citation>
    <scope>NUCLEOTIDE SEQUENCE [LARGE SCALE GENOMIC DNA]</scope>
    <source>
        <strain evidence="1">B79_G16</strain>
    </source>
</reference>
<sequence>MRSEWLDIKMEDKQLFHLAVKYSSNKQDMFDLYQDLYILKLKLKDRANQYKSLQKFAQRRYEKLKIEKENIISFDERIK</sequence>
<dbReference type="Proteomes" id="UP000281261">
    <property type="component" value="Unassembled WGS sequence"/>
</dbReference>
<gene>
    <name evidence="1" type="ORF">DRH29_03240</name>
</gene>
<dbReference type="AlphaFoldDB" id="A0A420ZC80"/>
<comment type="caution">
    <text evidence="1">The sequence shown here is derived from an EMBL/GenBank/DDBJ whole genome shotgun (WGS) entry which is preliminary data.</text>
</comment>
<dbReference type="EMBL" id="QMNG01000016">
    <property type="protein sequence ID" value="RLC37007.1"/>
    <property type="molecule type" value="Genomic_DNA"/>
</dbReference>
<name>A0A420ZC80_UNCK3</name>
<protein>
    <submittedName>
        <fullName evidence="1">Uncharacterized protein</fullName>
    </submittedName>
</protein>
<accession>A0A420ZC80</accession>
<proteinExistence type="predicted"/>
<organism evidence="1 2">
    <name type="scientific">candidate division Kazan bacterium</name>
    <dbReference type="NCBI Taxonomy" id="2202143"/>
    <lineage>
        <taxon>Bacteria</taxon>
        <taxon>Bacteria division Kazan-3B-28</taxon>
    </lineage>
</organism>
<evidence type="ECO:0000313" key="1">
    <source>
        <dbReference type="EMBL" id="RLC37007.1"/>
    </source>
</evidence>